<feature type="region of interest" description="Disordered" evidence="3">
    <location>
        <begin position="469"/>
        <end position="499"/>
    </location>
</feature>
<dbReference type="SUPFAM" id="SSF56954">
    <property type="entry name" value="Outer membrane efflux proteins (OEP)"/>
    <property type="match status" value="1"/>
</dbReference>
<keyword evidence="2" id="KW-0812">Transmembrane</keyword>
<evidence type="ECO:0000256" key="1">
    <source>
        <dbReference type="ARBA" id="ARBA00007613"/>
    </source>
</evidence>
<keyword evidence="2" id="KW-0732">Signal</keyword>
<keyword evidence="2" id="KW-1134">Transmembrane beta strand</keyword>
<name>A0ABX5S8D0_9BURK</name>
<dbReference type="Proteomes" id="UP000294359">
    <property type="component" value="Chromosome"/>
</dbReference>
<dbReference type="RefSeq" id="WP_134384913.1">
    <property type="nucleotide sequence ID" value="NZ_CP038026.1"/>
</dbReference>
<dbReference type="PANTHER" id="PTHR30203:SF33">
    <property type="entry name" value="BLR4455 PROTEIN"/>
    <property type="match status" value="1"/>
</dbReference>
<dbReference type="Gene3D" id="2.20.200.10">
    <property type="entry name" value="Outer membrane efflux proteins (OEP)"/>
    <property type="match status" value="1"/>
</dbReference>
<proteinExistence type="inferred from homology"/>
<keyword evidence="2" id="KW-0449">Lipoprotein</keyword>
<gene>
    <name evidence="4" type="ORF">E1742_11000</name>
</gene>
<keyword evidence="2" id="KW-0472">Membrane</keyword>
<feature type="signal peptide" evidence="2">
    <location>
        <begin position="1"/>
        <end position="21"/>
    </location>
</feature>
<keyword evidence="2" id="KW-0564">Palmitate</keyword>
<evidence type="ECO:0000313" key="4">
    <source>
        <dbReference type="EMBL" id="QBQ36633.1"/>
    </source>
</evidence>
<feature type="chain" id="PRO_5045000170" evidence="2">
    <location>
        <begin position="22"/>
        <end position="526"/>
    </location>
</feature>
<dbReference type="PROSITE" id="PS51257">
    <property type="entry name" value="PROKAR_LIPOPROTEIN"/>
    <property type="match status" value="1"/>
</dbReference>
<dbReference type="Pfam" id="PF02321">
    <property type="entry name" value="OEP"/>
    <property type="match status" value="2"/>
</dbReference>
<reference evidence="4 5" key="1">
    <citation type="submission" date="2019-03" db="EMBL/GenBank/DDBJ databases">
        <title>Draft Genome Sequences of Six Type Strains of the Genus Massilia.</title>
        <authorList>
            <person name="Miess H."/>
            <person name="Frediansyhah A."/>
            <person name="Gross H."/>
        </authorList>
    </citation>
    <scope>NUCLEOTIDE SEQUENCE [LARGE SCALE GENOMIC DNA]</scope>
    <source>
        <strain evidence="4 5">DSM 17505</strain>
    </source>
</reference>
<dbReference type="EMBL" id="CP038026">
    <property type="protein sequence ID" value="QBQ36633.1"/>
    <property type="molecule type" value="Genomic_DNA"/>
</dbReference>
<dbReference type="NCBIfam" id="TIGR01845">
    <property type="entry name" value="outer_NodT"/>
    <property type="match status" value="1"/>
</dbReference>
<protein>
    <submittedName>
        <fullName evidence="4">Efflux transporter outer membrane subunit</fullName>
    </submittedName>
</protein>
<comment type="similarity">
    <text evidence="1 2">Belongs to the outer membrane factor (OMF) (TC 1.B.17) family.</text>
</comment>
<evidence type="ECO:0000313" key="5">
    <source>
        <dbReference type="Proteomes" id="UP000294359"/>
    </source>
</evidence>
<dbReference type="PANTHER" id="PTHR30203">
    <property type="entry name" value="OUTER MEMBRANE CATION EFFLUX PROTEIN"/>
    <property type="match status" value="1"/>
</dbReference>
<organism evidence="4 5">
    <name type="scientific">Pseudoduganella plicata</name>
    <dbReference type="NCBI Taxonomy" id="321984"/>
    <lineage>
        <taxon>Bacteria</taxon>
        <taxon>Pseudomonadati</taxon>
        <taxon>Pseudomonadota</taxon>
        <taxon>Betaproteobacteria</taxon>
        <taxon>Burkholderiales</taxon>
        <taxon>Oxalobacteraceae</taxon>
        <taxon>Telluria group</taxon>
        <taxon>Pseudoduganella</taxon>
    </lineage>
</organism>
<dbReference type="InterPro" id="IPR010131">
    <property type="entry name" value="MdtP/NodT-like"/>
</dbReference>
<accession>A0ABX5S8D0</accession>
<keyword evidence="5" id="KW-1185">Reference proteome</keyword>
<sequence length="526" mass="56775">MRAAVPTLLAALLLAGCAAKVAPPPPSTLQVPAGWRAPPLADVARRPVDRAWWQGFNDPALTALVTQALANNGDLRVARARIEDFRARVRSARSAQAPTLSFDTGAARSRTLLYNGQPHVGNGYQAEFQAAYEIDVWGRLANATEAAAATLRAEEANSDAAALSVAGNVASGYLNLRGLDAQLELAQATLRLREQSRDLARRQFEVGYSSRLEWLQAQAEYDAAAEQIPQLQRQIFEQENALSILAGGMPGPIIRGTPLADLAAPPVPAGLPSDLLRRRPDIARAEQAIAAAVAQLAATRDQLLPSFRLTGTGGVQSAEFSDLFHGPTRLWRLGGSLVAPLFDGGRVQAATDSAAAQRDQAIATYENTVRQAFAETENGLNAIVRLREQVVQNDARRATAAETLRIAHNRYRNGYAAYLEELDAQRSLYAADVARLQLRTRLLTASVDLYRAMGEGGWRRDDACGCRRRGAGTAPSGASPRRECSHHSPVRPQTTRRGGVYRSVLQLSEDRSVPMPTTAVTWFAAP</sequence>
<dbReference type="InterPro" id="IPR003423">
    <property type="entry name" value="OMP_efflux"/>
</dbReference>
<evidence type="ECO:0000256" key="3">
    <source>
        <dbReference type="SAM" id="MobiDB-lite"/>
    </source>
</evidence>
<comment type="subcellular location">
    <subcellularLocation>
        <location evidence="2">Cell membrane</location>
        <topology evidence="2">Lipid-anchor</topology>
    </subcellularLocation>
</comment>
<evidence type="ECO:0000256" key="2">
    <source>
        <dbReference type="RuleBase" id="RU362097"/>
    </source>
</evidence>
<dbReference type="Gene3D" id="1.20.1600.10">
    <property type="entry name" value="Outer membrane efflux proteins (OEP)"/>
    <property type="match status" value="1"/>
</dbReference>